<feature type="compositionally biased region" description="Low complexity" evidence="1">
    <location>
        <begin position="402"/>
        <end position="428"/>
    </location>
</feature>
<comment type="caution">
    <text evidence="2">The sequence shown here is derived from an EMBL/GenBank/DDBJ whole genome shotgun (WGS) entry which is preliminary data.</text>
</comment>
<feature type="region of interest" description="Disordered" evidence="1">
    <location>
        <begin position="399"/>
        <end position="428"/>
    </location>
</feature>
<accession>A0ABR1RIU6</accession>
<reference evidence="2 3" key="1">
    <citation type="submission" date="2023-01" db="EMBL/GenBank/DDBJ databases">
        <title>Analysis of 21 Apiospora genomes using comparative genomics revels a genus with tremendous synthesis potential of carbohydrate active enzymes and secondary metabolites.</title>
        <authorList>
            <person name="Sorensen T."/>
        </authorList>
    </citation>
    <scope>NUCLEOTIDE SEQUENCE [LARGE SCALE GENOMIC DNA]</scope>
    <source>
        <strain evidence="2 3">CBS 20057</strain>
    </source>
</reference>
<dbReference type="EMBL" id="JAQQWI010000014">
    <property type="protein sequence ID" value="KAK8013185.1"/>
    <property type="molecule type" value="Genomic_DNA"/>
</dbReference>
<evidence type="ECO:0008006" key="4">
    <source>
        <dbReference type="Google" id="ProtNLM"/>
    </source>
</evidence>
<evidence type="ECO:0000256" key="1">
    <source>
        <dbReference type="SAM" id="MobiDB-lite"/>
    </source>
</evidence>
<name>A0ABR1RIU6_9PEZI</name>
<proteinExistence type="predicted"/>
<keyword evidence="3" id="KW-1185">Reference proteome</keyword>
<dbReference type="Proteomes" id="UP001396898">
    <property type="component" value="Unassembled WGS sequence"/>
</dbReference>
<evidence type="ECO:0000313" key="3">
    <source>
        <dbReference type="Proteomes" id="UP001396898"/>
    </source>
</evidence>
<gene>
    <name evidence="2" type="ORF">PG991_009456</name>
</gene>
<evidence type="ECO:0000313" key="2">
    <source>
        <dbReference type="EMBL" id="KAK8013185.1"/>
    </source>
</evidence>
<sequence length="547" mass="61986">MDINNSSIIPSQNIDTDASVDIEQQAGNAFDATNTGVNDHLIRRLFRRVTSIRNVCEPLGMYTRTTLQTVPLQTIALDTRDIHAEAIQKLFGLSDVDIARWPGLLTFCRNLERNFQQLLHPDFDVIWTIINRNHESSRRASDCWDWCFAVVEVFRKEPNGDPSLQRAYETLIMEAQMETHGISRKDKKHVLKAMFAVLCWVTGCLTPIINDEMTPATDGEALIPQEPILEAENSFRKLTVKNINRPISKLFYSFRNQTETRTDHNDGEITESSLAVDIMQEDVLYNSALNFSSLSTVGRVRLTWVDTITSHLHFNPVTRTLSIFRFPSFCVANILRANRMKTFESITTKLLSVTIPGDHTREADAVHREILLSYRVLFGQSAQSRKLVARHLLQLPTPVSPPQHASASSTHSTAHPGGASLSPSSNPSSNDIDPFLRAICTAPLYPRRGIRDFFLSVRRSGEQLAVPDAIFPPSNLDATGSQLQESNTYSALDDFPIYGRRLLSLQRYNHRQQPNKVREIWRDRRNPLQWYTFWAVLSGATVLCHTS</sequence>
<organism evidence="2 3">
    <name type="scientific">Apiospora marii</name>
    <dbReference type="NCBI Taxonomy" id="335849"/>
    <lineage>
        <taxon>Eukaryota</taxon>
        <taxon>Fungi</taxon>
        <taxon>Dikarya</taxon>
        <taxon>Ascomycota</taxon>
        <taxon>Pezizomycotina</taxon>
        <taxon>Sordariomycetes</taxon>
        <taxon>Xylariomycetidae</taxon>
        <taxon>Amphisphaeriales</taxon>
        <taxon>Apiosporaceae</taxon>
        <taxon>Apiospora</taxon>
    </lineage>
</organism>
<protein>
    <recommendedName>
        <fullName evidence="4">RGS domain-containing protein</fullName>
    </recommendedName>
</protein>